<protein>
    <recommendedName>
        <fullName evidence="3">Type II toxin-antitoxin system HicB family antitoxin</fullName>
    </recommendedName>
</protein>
<evidence type="ECO:0000313" key="1">
    <source>
        <dbReference type="EMBL" id="BDR52481.1"/>
    </source>
</evidence>
<reference evidence="1 2" key="1">
    <citation type="journal article" date="2023" name="Microbiol. Spectr.">
        <title>Symbiosis of Carpenter Bees with Uncharacterized Lactic Acid Bacteria Showing NAD Auxotrophy.</title>
        <authorList>
            <person name="Kawasaki S."/>
            <person name="Ozawa K."/>
            <person name="Mori T."/>
            <person name="Yamamoto A."/>
            <person name="Ito M."/>
            <person name="Ohkuma M."/>
            <person name="Sakamoto M."/>
            <person name="Matsutani M."/>
        </authorList>
    </citation>
    <scope>NUCLEOTIDE SEQUENCE [LARGE SCALE GENOMIC DNA]</scope>
    <source>
        <strain evidence="1 2">Kim37-2</strain>
    </source>
</reference>
<organism evidence="1 2">
    <name type="scientific">Bombiscardovia nodaiensis</name>
    <dbReference type="NCBI Taxonomy" id="2932181"/>
    <lineage>
        <taxon>Bacteria</taxon>
        <taxon>Bacillati</taxon>
        <taxon>Actinomycetota</taxon>
        <taxon>Actinomycetes</taxon>
        <taxon>Bifidobacteriales</taxon>
        <taxon>Bifidobacteriaceae</taxon>
        <taxon>Bombiscardovia</taxon>
    </lineage>
</organism>
<gene>
    <name evidence="1" type="ORF">KIM372_03880</name>
</gene>
<proteinExistence type="predicted"/>
<name>A0ABM8B6L6_9BIFI</name>
<dbReference type="InterPro" id="IPR035069">
    <property type="entry name" value="TTHA1013/TTHA0281-like"/>
</dbReference>
<sequence>MLQITLTYHQELSPVGTWWADSPDMPGFYAAGNTLEETRVQAIEGVQASRKVDRITDRVTVLELDEQGRPLVTAANAQRASFEYA</sequence>
<accession>A0ABM8B6L6</accession>
<keyword evidence="2" id="KW-1185">Reference proteome</keyword>
<evidence type="ECO:0008006" key="3">
    <source>
        <dbReference type="Google" id="ProtNLM"/>
    </source>
</evidence>
<dbReference type="Proteomes" id="UP001321766">
    <property type="component" value="Chromosome"/>
</dbReference>
<dbReference type="EMBL" id="AP026798">
    <property type="protein sequence ID" value="BDR52481.1"/>
    <property type="molecule type" value="Genomic_DNA"/>
</dbReference>
<evidence type="ECO:0000313" key="2">
    <source>
        <dbReference type="Proteomes" id="UP001321766"/>
    </source>
</evidence>
<dbReference type="SUPFAM" id="SSF143100">
    <property type="entry name" value="TTHA1013/TTHA0281-like"/>
    <property type="match status" value="1"/>
</dbReference>